<feature type="domain" description="Dipeptidylpeptidase IV N-terminal" evidence="2">
    <location>
        <begin position="118"/>
        <end position="431"/>
    </location>
</feature>
<evidence type="ECO:0000259" key="2">
    <source>
        <dbReference type="Pfam" id="PF00930"/>
    </source>
</evidence>
<evidence type="ECO:0000313" key="3">
    <source>
        <dbReference type="EMBL" id="WKN37408.1"/>
    </source>
</evidence>
<dbReference type="PANTHER" id="PTHR11731">
    <property type="entry name" value="PROTEASE FAMILY S9B,C DIPEPTIDYL-PEPTIDASE IV-RELATED"/>
    <property type="match status" value="1"/>
</dbReference>
<dbReference type="Gene3D" id="3.40.50.1820">
    <property type="entry name" value="alpha/beta hydrolase"/>
    <property type="match status" value="1"/>
</dbReference>
<dbReference type="InterPro" id="IPR029058">
    <property type="entry name" value="AB_hydrolase_fold"/>
</dbReference>
<dbReference type="InterPro" id="IPR001375">
    <property type="entry name" value="Peptidase_S9_cat"/>
</dbReference>
<name>A0AA49GNF7_9BACT</name>
<evidence type="ECO:0000259" key="1">
    <source>
        <dbReference type="Pfam" id="PF00326"/>
    </source>
</evidence>
<reference evidence="3" key="1">
    <citation type="journal article" date="2023" name="Comput. Struct. Biotechnol. J.">
        <title>Discovery of a novel marine Bacteroidetes with a rich repertoire of carbohydrate-active enzymes.</title>
        <authorList>
            <person name="Chen B."/>
            <person name="Liu G."/>
            <person name="Chen Q."/>
            <person name="Wang H."/>
            <person name="Liu L."/>
            <person name="Tang K."/>
        </authorList>
    </citation>
    <scope>NUCLEOTIDE SEQUENCE</scope>
    <source>
        <strain evidence="3">TK19036</strain>
    </source>
</reference>
<reference evidence="3" key="2">
    <citation type="journal article" date="2024" name="Antonie Van Leeuwenhoek">
        <title>Roseihalotalea indica gen. nov., sp. nov., a halophilic Bacteroidetes from mesopelagic Southwest Indian Ocean with higher carbohydrate metabolic potential.</title>
        <authorList>
            <person name="Chen B."/>
            <person name="Zhang M."/>
            <person name="Lin D."/>
            <person name="Ye J."/>
            <person name="Tang K."/>
        </authorList>
    </citation>
    <scope>NUCLEOTIDE SEQUENCE</scope>
    <source>
        <strain evidence="3">TK19036</strain>
    </source>
</reference>
<dbReference type="GO" id="GO:0006508">
    <property type="term" value="P:proteolysis"/>
    <property type="evidence" value="ECO:0007669"/>
    <property type="project" value="InterPro"/>
</dbReference>
<dbReference type="EMBL" id="CP120682">
    <property type="protein sequence ID" value="WKN37408.1"/>
    <property type="molecule type" value="Genomic_DNA"/>
</dbReference>
<dbReference type="SUPFAM" id="SSF82171">
    <property type="entry name" value="DPP6 N-terminal domain-like"/>
    <property type="match status" value="1"/>
</dbReference>
<sequence>MHLQTDYTFKLRPQLPLFLFLFLVGHLTYGQSGKTYTEADYDQAAAMLTGNVAKLIDNDIETYWLPDGRLWYESLTEDQATFVLFNPADGTKITADSREDLFEKGAVVQEEPIFFNEVLSPDGKYSAFIRDWNLWMREVATGEETVLTTDGVEDFGYATDNAGWRHSDAPILSWSPDSKKIATFQQDQRHVKDMYLVRTQVGSPELQAWKYPLPGDSAIIQIHRVIIDIDGEPEVVRLKMGPDARRGTLCDDISCDGEFDDVAWSDDSQQLVFVSTSRDHKQAKVRMADTETGEVRDIFEENVDTQYESGQGTINWKYLSASDEIIWYSERSDWGHLYLYDANTGTVKNQITSGEYVVREVRHVDEKKREIYFIAGGKEEGVNPYYRYLYRVNFNGKNLTLLTPDEGDHSISFSPDYNYFIDAYSQPTVPPVYEVRNKKGKQIATLEETDISRLEAAGWKPPTPFTVRSADDRWDLYGMLYTPTNLDSTKKYPVIVYIYPGPQGGSVGSWKFYAARRDNQALAELGFVVMALEGSCNPNRSKSFHDACYGDMSENTLPDQISGLRQLAERYAFLDLDRVGIWGHSGGGFATAAAMFKYPDFFKVGISESGNHDNRNYEDDWGERYIGLETYNDAGISNYGQQANQQLAKDLEGKLLLIHGGLDDNVPPYNTYLVLDALIKANKDFDFLLLPNARHGYGLDSHYIMRRRWDYFIEHLMKGTPPKEYLIDIEEDPRLEESE</sequence>
<dbReference type="PANTHER" id="PTHR11731:SF118">
    <property type="entry name" value="BLR1971 PROTEIN"/>
    <property type="match status" value="1"/>
</dbReference>
<dbReference type="Pfam" id="PF00326">
    <property type="entry name" value="Peptidase_S9"/>
    <property type="match status" value="1"/>
</dbReference>
<dbReference type="AlphaFoldDB" id="A0AA49GNF7"/>
<feature type="domain" description="Peptidase S9 prolyl oligopeptidase catalytic" evidence="1">
    <location>
        <begin position="519"/>
        <end position="716"/>
    </location>
</feature>
<dbReference type="Pfam" id="PF00930">
    <property type="entry name" value="DPPIV_N"/>
    <property type="match status" value="1"/>
</dbReference>
<dbReference type="InterPro" id="IPR050278">
    <property type="entry name" value="Serine_Prot_S9B/DPPIV"/>
</dbReference>
<accession>A0AA49GNF7</accession>
<dbReference type="SUPFAM" id="SSF53474">
    <property type="entry name" value="alpha/beta-Hydrolases"/>
    <property type="match status" value="1"/>
</dbReference>
<organism evidence="3">
    <name type="scientific">Roseihalotalea indica</name>
    <dbReference type="NCBI Taxonomy" id="2867963"/>
    <lineage>
        <taxon>Bacteria</taxon>
        <taxon>Pseudomonadati</taxon>
        <taxon>Bacteroidota</taxon>
        <taxon>Cytophagia</taxon>
        <taxon>Cytophagales</taxon>
        <taxon>Catalimonadaceae</taxon>
        <taxon>Roseihalotalea</taxon>
    </lineage>
</organism>
<dbReference type="Gene3D" id="2.140.10.30">
    <property type="entry name" value="Dipeptidylpeptidase IV, N-terminal domain"/>
    <property type="match status" value="1"/>
</dbReference>
<dbReference type="GO" id="GO:0008236">
    <property type="term" value="F:serine-type peptidase activity"/>
    <property type="evidence" value="ECO:0007669"/>
    <property type="project" value="InterPro"/>
</dbReference>
<protein>
    <submittedName>
        <fullName evidence="3">DPP IV N-terminal domain-containing protein</fullName>
    </submittedName>
</protein>
<proteinExistence type="predicted"/>
<dbReference type="InterPro" id="IPR002469">
    <property type="entry name" value="Peptidase_S9B_N"/>
</dbReference>
<gene>
    <name evidence="3" type="ORF">K4G66_01630</name>
</gene>